<dbReference type="Pfam" id="PF02684">
    <property type="entry name" value="LpxB"/>
    <property type="match status" value="1"/>
</dbReference>
<keyword evidence="9 11" id="KW-0443">Lipid metabolism</keyword>
<dbReference type="PANTHER" id="PTHR30372">
    <property type="entry name" value="LIPID-A-DISACCHARIDE SYNTHASE"/>
    <property type="match status" value="1"/>
</dbReference>
<organism evidence="12 13">
    <name type="scientific">Chromobacterium haemolyticum</name>
    <dbReference type="NCBI Taxonomy" id="394935"/>
    <lineage>
        <taxon>Bacteria</taxon>
        <taxon>Pseudomonadati</taxon>
        <taxon>Pseudomonadota</taxon>
        <taxon>Betaproteobacteria</taxon>
        <taxon>Neisseriales</taxon>
        <taxon>Chromobacteriaceae</taxon>
        <taxon>Chromobacterium</taxon>
    </lineage>
</organism>
<evidence type="ECO:0000256" key="7">
    <source>
        <dbReference type="ARBA" id="ARBA00022676"/>
    </source>
</evidence>
<evidence type="ECO:0000256" key="8">
    <source>
        <dbReference type="ARBA" id="ARBA00022679"/>
    </source>
</evidence>
<evidence type="ECO:0000256" key="2">
    <source>
        <dbReference type="ARBA" id="ARBA00007868"/>
    </source>
</evidence>
<dbReference type="GO" id="GO:0009245">
    <property type="term" value="P:lipid A biosynthetic process"/>
    <property type="evidence" value="ECO:0007669"/>
    <property type="project" value="UniProtKB-UniRule"/>
</dbReference>
<evidence type="ECO:0000256" key="1">
    <source>
        <dbReference type="ARBA" id="ARBA00002056"/>
    </source>
</evidence>
<evidence type="ECO:0000313" key="13">
    <source>
        <dbReference type="Proteomes" id="UP000192721"/>
    </source>
</evidence>
<name>A0A1W0CFK5_9NEIS</name>
<dbReference type="GO" id="GO:0008915">
    <property type="term" value="F:lipid-A-disaccharide synthase activity"/>
    <property type="evidence" value="ECO:0007669"/>
    <property type="project" value="UniProtKB-UniRule"/>
</dbReference>
<dbReference type="GO" id="GO:0005543">
    <property type="term" value="F:phospholipid binding"/>
    <property type="evidence" value="ECO:0007669"/>
    <property type="project" value="TreeGrafter"/>
</dbReference>
<evidence type="ECO:0000256" key="5">
    <source>
        <dbReference type="ARBA" id="ARBA00022516"/>
    </source>
</evidence>
<comment type="caution">
    <text evidence="12">The sequence shown here is derived from an EMBL/GenBank/DDBJ whole genome shotgun (WGS) entry which is preliminary data.</text>
</comment>
<reference evidence="12 13" key="1">
    <citation type="submission" date="2017-02" db="EMBL/GenBank/DDBJ databases">
        <title>Chromobacterium haemolyticum H5244.</title>
        <authorList>
            <person name="Gulvik C.A."/>
        </authorList>
    </citation>
    <scope>NUCLEOTIDE SEQUENCE [LARGE SCALE GENOMIC DNA]</scope>
    <source>
        <strain evidence="12 13">H5244</strain>
    </source>
</reference>
<evidence type="ECO:0000256" key="3">
    <source>
        <dbReference type="ARBA" id="ARBA00012687"/>
    </source>
</evidence>
<dbReference type="EMBL" id="MUKV01000038">
    <property type="protein sequence ID" value="OQS33537.1"/>
    <property type="molecule type" value="Genomic_DNA"/>
</dbReference>
<evidence type="ECO:0000256" key="6">
    <source>
        <dbReference type="ARBA" id="ARBA00022556"/>
    </source>
</evidence>
<evidence type="ECO:0000256" key="4">
    <source>
        <dbReference type="ARBA" id="ARBA00020902"/>
    </source>
</evidence>
<sequence length="390" mass="43554">MPDTLFKSKRALKVAMVAGEASGDLLAAHLMDALLARYPDIEFAGIGGPRMEARGFVSHAPQSRLAVMGYAEVLKRLPELLRIRRTLRDRLIAEKPDVFIGIDAPDFNLDLEAALKRAGIPTVHYVSPSVWAWRPERVQKIGRSVSHMLCLFPMEPPLYRQAGVPVTYVGHPLASEIPLRPDQSAMREQLGLPQRAPVFTLMPGSRIGELEHMAPLYIETAKLLLKSYPDAQFLVPLATRPTMELFDRMLTRHKGWDLPLRKLFGHAQMAMIASDAVLVTSGTATLEVALTKKPMVISYKLSALTYRLVKRKIRLPYVGLPNILCGRFVVPELLQKQATPAKLAAEMQRLYEDQDARREMVQTFTELHQSLRQDTAALAADAVLQVAGRQ</sequence>
<dbReference type="PANTHER" id="PTHR30372:SF4">
    <property type="entry name" value="LIPID-A-DISACCHARIDE SYNTHASE, MITOCHONDRIAL-RELATED"/>
    <property type="match status" value="1"/>
</dbReference>
<comment type="function">
    <text evidence="1 11">Condensation of UDP-2,3-diacylglucosamine and 2,3-diacylglucosamine-1-phosphate to form lipid A disaccharide, a precursor of lipid A, a phosphorylated glycolipid that anchors the lipopolysaccharide to the outer membrane of the cell.</text>
</comment>
<dbReference type="SUPFAM" id="SSF53756">
    <property type="entry name" value="UDP-Glycosyltransferase/glycogen phosphorylase"/>
    <property type="match status" value="1"/>
</dbReference>
<evidence type="ECO:0000256" key="10">
    <source>
        <dbReference type="ARBA" id="ARBA00048975"/>
    </source>
</evidence>
<keyword evidence="6 11" id="KW-0441">Lipid A biosynthesis</keyword>
<dbReference type="RefSeq" id="WP_043639902.1">
    <property type="nucleotide sequence ID" value="NZ_MUKV01000038.1"/>
</dbReference>
<comment type="pathway">
    <text evidence="11">Bacterial outer membrane biogenesis; LPS lipid A biosynthesis.</text>
</comment>
<dbReference type="HAMAP" id="MF_00392">
    <property type="entry name" value="LpxB"/>
    <property type="match status" value="1"/>
</dbReference>
<comment type="catalytic activity">
    <reaction evidence="10 11">
        <text>a lipid X + a UDP-2-N,3-O-bis[(3R)-3-hydroxyacyl]-alpha-D-glucosamine = a lipid A disaccharide + UDP + H(+)</text>
        <dbReference type="Rhea" id="RHEA:67828"/>
        <dbReference type="ChEBI" id="CHEBI:15378"/>
        <dbReference type="ChEBI" id="CHEBI:58223"/>
        <dbReference type="ChEBI" id="CHEBI:137748"/>
        <dbReference type="ChEBI" id="CHEBI:176338"/>
        <dbReference type="ChEBI" id="CHEBI:176343"/>
        <dbReference type="EC" id="2.4.1.182"/>
    </reaction>
</comment>
<dbReference type="GO" id="GO:0016020">
    <property type="term" value="C:membrane"/>
    <property type="evidence" value="ECO:0007669"/>
    <property type="project" value="GOC"/>
</dbReference>
<dbReference type="Proteomes" id="UP000192721">
    <property type="component" value="Unassembled WGS sequence"/>
</dbReference>
<dbReference type="NCBIfam" id="TIGR00215">
    <property type="entry name" value="lpxB"/>
    <property type="match status" value="1"/>
</dbReference>
<keyword evidence="8 11" id="KW-0808">Transferase</keyword>
<accession>A0A1W0CFK5</accession>
<dbReference type="UniPathway" id="UPA00973"/>
<keyword evidence="7 11" id="KW-0328">Glycosyltransferase</keyword>
<evidence type="ECO:0000256" key="11">
    <source>
        <dbReference type="HAMAP-Rule" id="MF_00392"/>
    </source>
</evidence>
<proteinExistence type="inferred from homology"/>
<dbReference type="AlphaFoldDB" id="A0A1W0CFK5"/>
<protein>
    <recommendedName>
        <fullName evidence="4 11">Lipid-A-disaccharide synthase</fullName>
        <ecNumber evidence="3 11">2.4.1.182</ecNumber>
    </recommendedName>
</protein>
<keyword evidence="5 11" id="KW-0444">Lipid biosynthesis</keyword>
<dbReference type="InterPro" id="IPR003835">
    <property type="entry name" value="Glyco_trans_19"/>
</dbReference>
<comment type="similarity">
    <text evidence="2 11">Belongs to the LpxB family.</text>
</comment>
<evidence type="ECO:0000256" key="9">
    <source>
        <dbReference type="ARBA" id="ARBA00023098"/>
    </source>
</evidence>
<dbReference type="EC" id="2.4.1.182" evidence="3 11"/>
<gene>
    <name evidence="11" type="primary">lpxB</name>
    <name evidence="12" type="ORF">B0T45_20355</name>
</gene>
<evidence type="ECO:0000313" key="12">
    <source>
        <dbReference type="EMBL" id="OQS33537.1"/>
    </source>
</evidence>